<reference evidence="5 6" key="1">
    <citation type="journal article" date="2007" name="Int. J. Syst. Evol. Microbiol.">
        <title>Paenibacillus ginsengarvi sp. nov., isolated from soil from ginseng cultivation.</title>
        <authorList>
            <person name="Yoon M.H."/>
            <person name="Ten L.N."/>
            <person name="Im W.T."/>
        </authorList>
    </citation>
    <scope>NUCLEOTIDE SEQUENCE [LARGE SCALE GENOMIC DNA]</scope>
    <source>
        <strain evidence="5 6">KCTC 13059</strain>
    </source>
</reference>
<keyword evidence="6" id="KW-1185">Reference proteome</keyword>
<dbReference type="SUPFAM" id="SSF53850">
    <property type="entry name" value="Periplasmic binding protein-like II"/>
    <property type="match status" value="1"/>
</dbReference>
<evidence type="ECO:0000256" key="3">
    <source>
        <dbReference type="ARBA" id="ARBA00023163"/>
    </source>
</evidence>
<dbReference type="SUPFAM" id="SSF46785">
    <property type="entry name" value="Winged helix' DNA-binding domain"/>
    <property type="match status" value="1"/>
</dbReference>
<sequence>MRRDNEFRYSRLANIIREQIMSGFIKPGEYLLSENELCKYYGISRTSVRKSLEQLQKEGLIVKKVGQGTIVSPDLVVPPSERRTLHIVAISPSYFADLCLGTIMEAFQQMYPHVDVKLLSFPSWNFWDSMRVSEELGKYPDLLIVTDRNFADVEQPDAYLDLEEHLSDVLKGLYPRVTEPFRASGVQIAIPSTFSPVYLAYNPELFARFGVTEPVADWNKRDLIEAAERLTVDLDRDGIIDLYGLSLSSYFSRWPVVALQNGVKFDPATSRDDLVRTLEFFHDVIYRQRVATLFQSWRAQSNSNAFLREKAAMVMTTTIEMAGWRNDSMTFEAKIAPLPFGPLKSTLLVANAYMIPKRCKEQELALAFLRLAYQPALQKKLAKETGFLSCQPAVTEAVWDEASLALLNISRGQIEGGYFIHELFADVDKIEALDAEMDLFWAGLESAESLADRILGYVR</sequence>
<comment type="caution">
    <text evidence="5">The sequence shown here is derived from an EMBL/GenBank/DDBJ whole genome shotgun (WGS) entry which is preliminary data.</text>
</comment>
<dbReference type="EMBL" id="RBAH01000005">
    <property type="protein sequence ID" value="RKN85340.1"/>
    <property type="molecule type" value="Genomic_DNA"/>
</dbReference>
<evidence type="ECO:0000256" key="1">
    <source>
        <dbReference type="ARBA" id="ARBA00023015"/>
    </source>
</evidence>
<keyword evidence="3" id="KW-0804">Transcription</keyword>
<dbReference type="GO" id="GO:0003700">
    <property type="term" value="F:DNA-binding transcription factor activity"/>
    <property type="evidence" value="ECO:0007669"/>
    <property type="project" value="InterPro"/>
</dbReference>
<dbReference type="SMART" id="SM00345">
    <property type="entry name" value="HTH_GNTR"/>
    <property type="match status" value="1"/>
</dbReference>
<keyword evidence="1" id="KW-0805">Transcription regulation</keyword>
<dbReference type="Pfam" id="PF13416">
    <property type="entry name" value="SBP_bac_8"/>
    <property type="match status" value="1"/>
</dbReference>
<evidence type="ECO:0000259" key="4">
    <source>
        <dbReference type="PROSITE" id="PS50949"/>
    </source>
</evidence>
<dbReference type="InterPro" id="IPR036388">
    <property type="entry name" value="WH-like_DNA-bd_sf"/>
</dbReference>
<protein>
    <submittedName>
        <fullName evidence="5">Extracellular solute-binding protein</fullName>
    </submittedName>
</protein>
<evidence type="ECO:0000256" key="2">
    <source>
        <dbReference type="ARBA" id="ARBA00023125"/>
    </source>
</evidence>
<dbReference type="CDD" id="cd07377">
    <property type="entry name" value="WHTH_GntR"/>
    <property type="match status" value="1"/>
</dbReference>
<accession>A0A3B0CK05</accession>
<dbReference type="Proteomes" id="UP000282311">
    <property type="component" value="Unassembled WGS sequence"/>
</dbReference>
<proteinExistence type="predicted"/>
<dbReference type="InterPro" id="IPR050490">
    <property type="entry name" value="Bact_solute-bd_prot1"/>
</dbReference>
<keyword evidence="2" id="KW-0238">DNA-binding</keyword>
<dbReference type="Pfam" id="PF00392">
    <property type="entry name" value="GntR"/>
    <property type="match status" value="1"/>
</dbReference>
<dbReference type="Gene3D" id="1.10.10.10">
    <property type="entry name" value="Winged helix-like DNA-binding domain superfamily/Winged helix DNA-binding domain"/>
    <property type="match status" value="1"/>
</dbReference>
<dbReference type="InterPro" id="IPR036390">
    <property type="entry name" value="WH_DNA-bd_sf"/>
</dbReference>
<dbReference type="GO" id="GO:0003677">
    <property type="term" value="F:DNA binding"/>
    <property type="evidence" value="ECO:0007669"/>
    <property type="project" value="UniProtKB-KW"/>
</dbReference>
<dbReference type="PRINTS" id="PR00035">
    <property type="entry name" value="HTHGNTR"/>
</dbReference>
<dbReference type="PANTHER" id="PTHR43649:SF12">
    <property type="entry name" value="DIACETYLCHITOBIOSE BINDING PROTEIN DASA"/>
    <property type="match status" value="1"/>
</dbReference>
<dbReference type="PANTHER" id="PTHR43649">
    <property type="entry name" value="ARABINOSE-BINDING PROTEIN-RELATED"/>
    <property type="match status" value="1"/>
</dbReference>
<evidence type="ECO:0000313" key="6">
    <source>
        <dbReference type="Proteomes" id="UP000282311"/>
    </source>
</evidence>
<gene>
    <name evidence="5" type="ORF">D7M11_09665</name>
</gene>
<evidence type="ECO:0000313" key="5">
    <source>
        <dbReference type="EMBL" id="RKN85340.1"/>
    </source>
</evidence>
<dbReference type="InterPro" id="IPR006059">
    <property type="entry name" value="SBP"/>
</dbReference>
<name>A0A3B0CK05_9BACL</name>
<dbReference type="Gene3D" id="3.40.190.10">
    <property type="entry name" value="Periplasmic binding protein-like II"/>
    <property type="match status" value="1"/>
</dbReference>
<feature type="domain" description="HTH gntR-type" evidence="4">
    <location>
        <begin position="6"/>
        <end position="74"/>
    </location>
</feature>
<dbReference type="OrthoDB" id="9815017at2"/>
<dbReference type="AlphaFoldDB" id="A0A3B0CK05"/>
<dbReference type="RefSeq" id="WP_120746992.1">
    <property type="nucleotide sequence ID" value="NZ_RBAH01000005.1"/>
</dbReference>
<dbReference type="InterPro" id="IPR000524">
    <property type="entry name" value="Tscrpt_reg_HTH_GntR"/>
</dbReference>
<dbReference type="PROSITE" id="PS50949">
    <property type="entry name" value="HTH_GNTR"/>
    <property type="match status" value="1"/>
</dbReference>
<organism evidence="5 6">
    <name type="scientific">Paenibacillus ginsengarvi</name>
    <dbReference type="NCBI Taxonomy" id="400777"/>
    <lineage>
        <taxon>Bacteria</taxon>
        <taxon>Bacillati</taxon>
        <taxon>Bacillota</taxon>
        <taxon>Bacilli</taxon>
        <taxon>Bacillales</taxon>
        <taxon>Paenibacillaceae</taxon>
        <taxon>Paenibacillus</taxon>
    </lineage>
</organism>